<dbReference type="Proteomes" id="UP001148662">
    <property type="component" value="Unassembled WGS sequence"/>
</dbReference>
<comment type="caution">
    <text evidence="1">The sequence shown here is derived from an EMBL/GenBank/DDBJ whole genome shotgun (WGS) entry which is preliminary data.</text>
</comment>
<keyword evidence="2" id="KW-1185">Reference proteome</keyword>
<dbReference type="EMBL" id="JANHOG010001144">
    <property type="protein sequence ID" value="KAJ3542970.1"/>
    <property type="molecule type" value="Genomic_DNA"/>
</dbReference>
<proteinExistence type="predicted"/>
<gene>
    <name evidence="1" type="ORF">NM688_g5916</name>
</gene>
<evidence type="ECO:0000313" key="1">
    <source>
        <dbReference type="EMBL" id="KAJ3542970.1"/>
    </source>
</evidence>
<accession>A0ACC1SN38</accession>
<name>A0ACC1SN38_9APHY</name>
<evidence type="ECO:0000313" key="2">
    <source>
        <dbReference type="Proteomes" id="UP001148662"/>
    </source>
</evidence>
<sequence>MHIVSSPLPALYYTPDMSWQDPTYPMEYAVYPQYPATTHDTIIVPQRQYAVNIQRNHTHNIETVQYVVNGMPGISLRDAQAHNFRGLSSAEDRPLEGFGVKVTYRIEWPGYGSFNRQKHALRATREKESVTRAKMAVHVAEVMKDFIQVRTVAAADKPFPDFPVVQEMESMPTTEPAWRVGSGHITLEDLYLLEIHQVAKASLQPVIAYRPRLWGSR</sequence>
<organism evidence="1 2">
    <name type="scientific">Phlebia brevispora</name>
    <dbReference type="NCBI Taxonomy" id="194682"/>
    <lineage>
        <taxon>Eukaryota</taxon>
        <taxon>Fungi</taxon>
        <taxon>Dikarya</taxon>
        <taxon>Basidiomycota</taxon>
        <taxon>Agaricomycotina</taxon>
        <taxon>Agaricomycetes</taxon>
        <taxon>Polyporales</taxon>
        <taxon>Meruliaceae</taxon>
        <taxon>Phlebia</taxon>
    </lineage>
</organism>
<protein>
    <submittedName>
        <fullName evidence="1">Uncharacterized protein</fullName>
    </submittedName>
</protein>
<reference evidence="1" key="1">
    <citation type="submission" date="2022-07" db="EMBL/GenBank/DDBJ databases">
        <title>Genome Sequence of Phlebia brevispora.</title>
        <authorList>
            <person name="Buettner E."/>
        </authorList>
    </citation>
    <scope>NUCLEOTIDE SEQUENCE</scope>
    <source>
        <strain evidence="1">MPL23</strain>
    </source>
</reference>